<keyword evidence="1" id="KW-1133">Transmembrane helix</keyword>
<dbReference type="NCBIfam" id="NF037970">
    <property type="entry name" value="vanZ_1"/>
    <property type="match status" value="1"/>
</dbReference>
<dbReference type="eggNOG" id="COG5652">
    <property type="taxonomic scope" value="Bacteria"/>
</dbReference>
<accession>U2FS88</accession>
<feature type="domain" description="VanZ-like" evidence="2">
    <location>
        <begin position="42"/>
        <end position="113"/>
    </location>
</feature>
<dbReference type="STRING" id="1033802.SSPSH_002197"/>
<dbReference type="OrthoDB" id="7063931at2"/>
<reference evidence="3 4" key="2">
    <citation type="journal article" date="2013" name="PLoS ONE">
        <title>INDIGO - INtegrated Data Warehouse of MIcrobial GenOmes with Examples from the Red Sea Extremophiles.</title>
        <authorList>
            <person name="Alam I."/>
            <person name="Antunes A."/>
            <person name="Kamau A.A."/>
            <person name="Ba Alawi W."/>
            <person name="Kalkatawi M."/>
            <person name="Stingl U."/>
            <person name="Bajic V.B."/>
        </authorList>
    </citation>
    <scope>NUCLEOTIDE SEQUENCE [LARGE SCALE GENOMIC DNA]</scope>
    <source>
        <strain evidence="3 4">E1L3A</strain>
    </source>
</reference>
<feature type="transmembrane region" description="Helical" evidence="1">
    <location>
        <begin position="70"/>
        <end position="89"/>
    </location>
</feature>
<gene>
    <name evidence="3" type="ORF">SSPSH_002197</name>
</gene>
<dbReference type="PANTHER" id="PTHR28008">
    <property type="entry name" value="DOMAIN PROTEIN, PUTATIVE (AFU_ORTHOLOGUE AFUA_3G10980)-RELATED"/>
    <property type="match status" value="1"/>
</dbReference>
<evidence type="ECO:0000313" key="4">
    <source>
        <dbReference type="Proteomes" id="UP000006242"/>
    </source>
</evidence>
<keyword evidence="1" id="KW-0472">Membrane</keyword>
<comment type="caution">
    <text evidence="3">The sequence shown here is derived from an EMBL/GenBank/DDBJ whole genome shotgun (WGS) entry which is preliminary data.</text>
</comment>
<dbReference type="PANTHER" id="PTHR28008:SF1">
    <property type="entry name" value="DOMAIN PROTEIN, PUTATIVE (AFU_ORTHOLOGUE AFUA_3G10980)-RELATED"/>
    <property type="match status" value="1"/>
</dbReference>
<proteinExistence type="predicted"/>
<dbReference type="AlphaFoldDB" id="U2FS88"/>
<evidence type="ECO:0000313" key="3">
    <source>
        <dbReference type="EMBL" id="ERJ18904.1"/>
    </source>
</evidence>
<evidence type="ECO:0000259" key="2">
    <source>
        <dbReference type="Pfam" id="PF04892"/>
    </source>
</evidence>
<protein>
    <submittedName>
        <fullName evidence="3">VanZ-like family protein</fullName>
    </submittedName>
</protein>
<feature type="transmembrane region" description="Helical" evidence="1">
    <location>
        <begin position="101"/>
        <end position="119"/>
    </location>
</feature>
<keyword evidence="1" id="KW-0812">Transmembrane</keyword>
<dbReference type="Proteomes" id="UP000006242">
    <property type="component" value="Unassembled WGS sequence"/>
</dbReference>
<sequence length="134" mass="14957">MPIVRDDYALGRLWLALGLLGCGVLTYACLMPQPPQPQIEHFDKFEHFASFALLSGWFANLLAPRYVRVIIVMILFGAFIEVAQSFTPYRSADMRDLTADAFGVLSGVALARFGAMRWLGYLDARVAAKTDQPR</sequence>
<dbReference type="RefSeq" id="WP_006912547.1">
    <property type="nucleotide sequence ID" value="NZ_AFNV02000014.1"/>
</dbReference>
<keyword evidence="4" id="KW-1185">Reference proteome</keyword>
<dbReference type="Pfam" id="PF04892">
    <property type="entry name" value="VanZ"/>
    <property type="match status" value="1"/>
</dbReference>
<dbReference type="EMBL" id="AFNV02000014">
    <property type="protein sequence ID" value="ERJ18904.1"/>
    <property type="molecule type" value="Genomic_DNA"/>
</dbReference>
<dbReference type="InterPro" id="IPR006976">
    <property type="entry name" value="VanZ-like"/>
</dbReference>
<evidence type="ECO:0000256" key="1">
    <source>
        <dbReference type="SAM" id="Phobius"/>
    </source>
</evidence>
<organism evidence="3 4">
    <name type="scientific">Salinisphaera shabanensis E1L3A</name>
    <dbReference type="NCBI Taxonomy" id="1033802"/>
    <lineage>
        <taxon>Bacteria</taxon>
        <taxon>Pseudomonadati</taxon>
        <taxon>Pseudomonadota</taxon>
        <taxon>Gammaproteobacteria</taxon>
        <taxon>Salinisphaerales</taxon>
        <taxon>Salinisphaeraceae</taxon>
        <taxon>Salinisphaera</taxon>
    </lineage>
</organism>
<name>U2FS88_9GAMM</name>
<dbReference type="PROSITE" id="PS51257">
    <property type="entry name" value="PROKAR_LIPOPROTEIN"/>
    <property type="match status" value="1"/>
</dbReference>
<feature type="transmembrane region" description="Helical" evidence="1">
    <location>
        <begin position="45"/>
        <end position="63"/>
    </location>
</feature>
<feature type="transmembrane region" description="Helical" evidence="1">
    <location>
        <begin position="12"/>
        <end position="33"/>
    </location>
</feature>
<reference evidence="3 4" key="1">
    <citation type="journal article" date="2011" name="J. Bacteriol.">
        <title>Genome sequence of Salinisphaera shabanensis, a gammaproteobacterium from the harsh, variable environment of the brine-seawater interface of the Shaban Deep in the Red Sea.</title>
        <authorList>
            <person name="Antunes A."/>
            <person name="Alam I."/>
            <person name="Bajic V.B."/>
            <person name="Stingl U."/>
        </authorList>
    </citation>
    <scope>NUCLEOTIDE SEQUENCE [LARGE SCALE GENOMIC DNA]</scope>
    <source>
        <strain evidence="3 4">E1L3A</strain>
    </source>
</reference>